<comment type="caution">
    <text evidence="1">The sequence shown here is derived from an EMBL/GenBank/DDBJ whole genome shotgun (WGS) entry which is preliminary data.</text>
</comment>
<reference evidence="2" key="2">
    <citation type="journal article" date="2018" name="Mol. Plant Microbe Interact.">
        <title>Genome sequence resources for the wheat stripe rust pathogen (Puccinia striiformis f. sp. tritici) and the barley stripe rust pathogen (Puccinia striiformis f. sp. hordei).</title>
        <authorList>
            <person name="Xia C."/>
            <person name="Wang M."/>
            <person name="Yin C."/>
            <person name="Cornejo O.E."/>
            <person name="Hulbert S.H."/>
            <person name="Chen X."/>
        </authorList>
    </citation>
    <scope>NUCLEOTIDE SEQUENCE [LARGE SCALE GENOMIC DNA]</scope>
    <source>
        <strain evidence="2">93-210</strain>
    </source>
</reference>
<organism evidence="1 2">
    <name type="scientific">Puccinia striiformis f. sp. tritici</name>
    <dbReference type="NCBI Taxonomy" id="168172"/>
    <lineage>
        <taxon>Eukaryota</taxon>
        <taxon>Fungi</taxon>
        <taxon>Dikarya</taxon>
        <taxon>Basidiomycota</taxon>
        <taxon>Pucciniomycotina</taxon>
        <taxon>Pucciniomycetes</taxon>
        <taxon>Pucciniales</taxon>
        <taxon>Pucciniaceae</taxon>
        <taxon>Puccinia</taxon>
    </lineage>
</organism>
<gene>
    <name evidence="1" type="ORF">MJO28_006648</name>
</gene>
<protein>
    <submittedName>
        <fullName evidence="1">Uncharacterized protein</fullName>
    </submittedName>
</protein>
<evidence type="ECO:0000313" key="2">
    <source>
        <dbReference type="Proteomes" id="UP001060170"/>
    </source>
</evidence>
<name>A0ACC0EL18_9BASI</name>
<sequence length="89" mass="9432">SPRPRESGGTHRGGVPACNPDHLPPGDEGRSRCGGGGGGKQTVKNINRKNRNEALAAKNHGLADLACWTCLDREHSDTRFDQSGQTNQG</sequence>
<proteinExistence type="predicted"/>
<reference evidence="1 2" key="3">
    <citation type="journal article" date="2022" name="Microbiol. Spectr.">
        <title>Folding features and dynamics of 3D genome architecture in plant fungal pathogens.</title>
        <authorList>
            <person name="Xia C."/>
        </authorList>
    </citation>
    <scope>NUCLEOTIDE SEQUENCE [LARGE SCALE GENOMIC DNA]</scope>
    <source>
        <strain evidence="1 2">93-210</strain>
    </source>
</reference>
<dbReference type="Proteomes" id="UP001060170">
    <property type="component" value="Chromosome 6"/>
</dbReference>
<accession>A0ACC0EL18</accession>
<evidence type="ECO:0000313" key="1">
    <source>
        <dbReference type="EMBL" id="KAI7954101.1"/>
    </source>
</evidence>
<dbReference type="EMBL" id="CM045870">
    <property type="protein sequence ID" value="KAI7954101.1"/>
    <property type="molecule type" value="Genomic_DNA"/>
</dbReference>
<reference evidence="2" key="1">
    <citation type="journal article" date="2018" name="BMC Genomics">
        <title>Genomic insights into host adaptation between the wheat stripe rust pathogen (Puccinia striiformis f. sp. tritici) and the barley stripe rust pathogen (Puccinia striiformis f. sp. hordei).</title>
        <authorList>
            <person name="Xia C."/>
            <person name="Wang M."/>
            <person name="Yin C."/>
            <person name="Cornejo O.E."/>
            <person name="Hulbert S.H."/>
            <person name="Chen X."/>
        </authorList>
    </citation>
    <scope>NUCLEOTIDE SEQUENCE [LARGE SCALE GENOMIC DNA]</scope>
    <source>
        <strain evidence="2">93-210</strain>
    </source>
</reference>
<feature type="non-terminal residue" evidence="1">
    <location>
        <position position="1"/>
    </location>
</feature>
<keyword evidence="2" id="KW-1185">Reference proteome</keyword>